<proteinExistence type="inferred from homology"/>
<dbReference type="Pfam" id="PF05949">
    <property type="entry name" value="DUF881"/>
    <property type="match status" value="1"/>
</dbReference>
<comment type="similarity">
    <text evidence="1">Belongs to the UPF0749 family.</text>
</comment>
<keyword evidence="4" id="KW-1185">Reference proteome</keyword>
<accession>A0A1T5LSI8</accession>
<dbReference type="OrthoDB" id="9776196at2"/>
<dbReference type="EMBL" id="FUZT01000008">
    <property type="protein sequence ID" value="SKC78815.1"/>
    <property type="molecule type" value="Genomic_DNA"/>
</dbReference>
<keyword evidence="2" id="KW-0175">Coiled coil</keyword>
<dbReference type="InterPro" id="IPR010273">
    <property type="entry name" value="DUF881"/>
</dbReference>
<gene>
    <name evidence="3" type="ORF">SAMN02194393_03216</name>
</gene>
<dbReference type="Gene3D" id="3.30.70.1880">
    <property type="entry name" value="Protein of unknown function DUF881"/>
    <property type="match status" value="1"/>
</dbReference>
<sequence length="241" mass="27387">MKSFKDKILLGIICIVLGIVLALQFRIVQANYLKGTIPSKRVLELKVELKNAQEEKQVLNEELDLYKNKLKEIEGAASEDSAIIKRLNEELEKYKEFAGFTRLKGPGIEIVIDDPPSDLEFDTEESVIMYNYDILLSIINFLNSAGAEAISINEQRIVANTEMQLAGNSLQINSVPTGPPIVIKAIGDPDTLKSVLDWRFGIVAQMREYYNLQVDIKKMNELEIERYNDIIKYEYAKPIDD</sequence>
<organism evidence="3 4">
    <name type="scientific">Maledivibacter halophilus</name>
    <dbReference type="NCBI Taxonomy" id="36842"/>
    <lineage>
        <taxon>Bacteria</taxon>
        <taxon>Bacillati</taxon>
        <taxon>Bacillota</taxon>
        <taxon>Clostridia</taxon>
        <taxon>Peptostreptococcales</taxon>
        <taxon>Caminicellaceae</taxon>
        <taxon>Maledivibacter</taxon>
    </lineage>
</organism>
<reference evidence="3 4" key="1">
    <citation type="submission" date="2017-02" db="EMBL/GenBank/DDBJ databases">
        <authorList>
            <person name="Peterson S.W."/>
        </authorList>
    </citation>
    <scope>NUCLEOTIDE SEQUENCE [LARGE SCALE GENOMIC DNA]</scope>
    <source>
        <strain evidence="3 4">M1</strain>
    </source>
</reference>
<dbReference type="PANTHER" id="PTHR37313:SF2">
    <property type="entry name" value="UPF0749 PROTEIN YLXX"/>
    <property type="match status" value="1"/>
</dbReference>
<dbReference type="PANTHER" id="PTHR37313">
    <property type="entry name" value="UPF0749 PROTEIN RV1825"/>
    <property type="match status" value="1"/>
</dbReference>
<name>A0A1T5LSI8_9FIRM</name>
<feature type="coiled-coil region" evidence="2">
    <location>
        <begin position="42"/>
        <end position="76"/>
    </location>
</feature>
<evidence type="ECO:0000313" key="4">
    <source>
        <dbReference type="Proteomes" id="UP000190285"/>
    </source>
</evidence>
<evidence type="ECO:0000256" key="2">
    <source>
        <dbReference type="SAM" id="Coils"/>
    </source>
</evidence>
<protein>
    <submittedName>
        <fullName evidence="3">Uncharacterized conserved protein YlxW, UPF0749 family</fullName>
    </submittedName>
</protein>
<dbReference type="Proteomes" id="UP000190285">
    <property type="component" value="Unassembled WGS sequence"/>
</dbReference>
<dbReference type="STRING" id="36842.SAMN02194393_03216"/>
<dbReference type="RefSeq" id="WP_079492975.1">
    <property type="nucleotide sequence ID" value="NZ_FUZT01000008.1"/>
</dbReference>
<dbReference type="AlphaFoldDB" id="A0A1T5LSI8"/>
<evidence type="ECO:0000256" key="1">
    <source>
        <dbReference type="ARBA" id="ARBA00009108"/>
    </source>
</evidence>
<evidence type="ECO:0000313" key="3">
    <source>
        <dbReference type="EMBL" id="SKC78815.1"/>
    </source>
</evidence>